<evidence type="ECO:0000313" key="1">
    <source>
        <dbReference type="EMBL" id="NYH17827.1"/>
    </source>
</evidence>
<evidence type="ECO:0000313" key="2">
    <source>
        <dbReference type="Proteomes" id="UP000572540"/>
    </source>
</evidence>
<organism evidence="1 2">
    <name type="scientific">Paraburkholderia bryophila</name>
    <dbReference type="NCBI Taxonomy" id="420952"/>
    <lineage>
        <taxon>Bacteria</taxon>
        <taxon>Pseudomonadati</taxon>
        <taxon>Pseudomonadota</taxon>
        <taxon>Betaproteobacteria</taxon>
        <taxon>Burkholderiales</taxon>
        <taxon>Burkholderiaceae</taxon>
        <taxon>Paraburkholderia</taxon>
    </lineage>
</organism>
<reference evidence="1 2" key="1">
    <citation type="submission" date="2020-07" db="EMBL/GenBank/DDBJ databases">
        <title>Exploring microbial biodiversity for novel pathways involved in the catabolism of aromatic compounds derived from lignin.</title>
        <authorList>
            <person name="Elkins J."/>
        </authorList>
    </citation>
    <scope>NUCLEOTIDE SEQUENCE [LARGE SCALE GENOMIC DNA]</scope>
    <source>
        <strain evidence="1 2">H2C3B</strain>
    </source>
</reference>
<proteinExistence type="predicted"/>
<name>A0A7Z0B2X9_9BURK</name>
<dbReference type="SUPFAM" id="SSF53098">
    <property type="entry name" value="Ribonuclease H-like"/>
    <property type="match status" value="1"/>
</dbReference>
<dbReference type="InterPro" id="IPR012337">
    <property type="entry name" value="RNaseH-like_sf"/>
</dbReference>
<dbReference type="Proteomes" id="UP000572540">
    <property type="component" value="Unassembled WGS sequence"/>
</dbReference>
<protein>
    <submittedName>
        <fullName evidence="1">Uncharacterized protein</fullName>
    </submittedName>
</protein>
<accession>A0A7Z0B2X9</accession>
<dbReference type="InterPro" id="IPR047768">
    <property type="entry name" value="Tn5p-like"/>
</dbReference>
<dbReference type="EMBL" id="JACCAU010000001">
    <property type="protein sequence ID" value="NYH17827.1"/>
    <property type="molecule type" value="Genomic_DNA"/>
</dbReference>
<dbReference type="PANTHER" id="PTHR37319">
    <property type="entry name" value="TRANSPOSASE"/>
    <property type="match status" value="1"/>
</dbReference>
<dbReference type="PANTHER" id="PTHR37319:SF1">
    <property type="entry name" value="TRANSPOSASE TN5 DIMERISATION DOMAIN-CONTAINING PROTEIN"/>
    <property type="match status" value="1"/>
</dbReference>
<comment type="caution">
    <text evidence="1">The sequence shown here is derived from an EMBL/GenBank/DDBJ whole genome shotgun (WGS) entry which is preliminary data.</text>
</comment>
<dbReference type="AlphaFoldDB" id="A0A7Z0B2X9"/>
<sequence length="99" mass="11522">MRVPIEERESWRRLESMRQSTELPGDPARCICIGDRESDIYELFAPRTTWAPIFSCLSRLAHSYVSGMRRLSDIHLGYKFAQKEVTNCKDGDTFSSFDR</sequence>
<gene>
    <name evidence="1" type="ORF">GGD41_005055</name>
</gene>
<dbReference type="Gene3D" id="3.90.350.10">
    <property type="entry name" value="Transposase Inhibitor Protein From Tn5, Chain A, domain 1"/>
    <property type="match status" value="1"/>
</dbReference>